<protein>
    <recommendedName>
        <fullName evidence="1">Dinitrogenase iron-molybdenum cofactor biosynthesis domain-containing protein</fullName>
    </recommendedName>
</protein>
<reference evidence="2 3" key="1">
    <citation type="submission" date="2016-10" db="EMBL/GenBank/DDBJ databases">
        <title>Paenibacillus species isolates.</title>
        <authorList>
            <person name="Beno S.M."/>
        </authorList>
    </citation>
    <scope>NUCLEOTIDE SEQUENCE [LARGE SCALE GENOMIC DNA]</scope>
    <source>
        <strain evidence="2 3">FSL H7-0744</strain>
    </source>
</reference>
<comment type="caution">
    <text evidence="2">The sequence shown here is derived from an EMBL/GenBank/DDBJ whole genome shotgun (WGS) entry which is preliminary data.</text>
</comment>
<dbReference type="Gene3D" id="3.30.420.130">
    <property type="entry name" value="Dinitrogenase iron-molybdenum cofactor biosynthesis domain"/>
    <property type="match status" value="1"/>
</dbReference>
<proteinExistence type="predicted"/>
<dbReference type="SUPFAM" id="SSF53146">
    <property type="entry name" value="Nitrogenase accessory factor-like"/>
    <property type="match status" value="1"/>
</dbReference>
<sequence>MKIAFASNEGRALDCHFGQCTSFAIFDFGEKGYRLLETRPLPAPQPETEECDKFQQRVDLIQDCTVLFVVKIGGDATKTVLKAGIILLQSEQGSEIIPQLEQLGRMLKERPPLWLVKALKRGQGLGRADHLL</sequence>
<evidence type="ECO:0000259" key="1">
    <source>
        <dbReference type="Pfam" id="PF02579"/>
    </source>
</evidence>
<keyword evidence="3" id="KW-1185">Reference proteome</keyword>
<dbReference type="Proteomes" id="UP000187412">
    <property type="component" value="Unassembled WGS sequence"/>
</dbReference>
<organism evidence="2 3">
    <name type="scientific">Paenibacillus borealis</name>
    <dbReference type="NCBI Taxonomy" id="160799"/>
    <lineage>
        <taxon>Bacteria</taxon>
        <taxon>Bacillati</taxon>
        <taxon>Bacillota</taxon>
        <taxon>Bacilli</taxon>
        <taxon>Bacillales</taxon>
        <taxon>Paenibacillaceae</taxon>
        <taxon>Paenibacillus</taxon>
    </lineage>
</organism>
<dbReference type="PANTHER" id="PTHR33937:SF1">
    <property type="entry name" value="IRON-MOLIBDENUM COFACTOR PROCESSING PROTEIN"/>
    <property type="match status" value="1"/>
</dbReference>
<feature type="domain" description="Dinitrogenase iron-molybdenum cofactor biosynthesis" evidence="1">
    <location>
        <begin position="10"/>
        <end position="94"/>
    </location>
</feature>
<evidence type="ECO:0000313" key="3">
    <source>
        <dbReference type="Proteomes" id="UP000187412"/>
    </source>
</evidence>
<dbReference type="PANTHER" id="PTHR33937">
    <property type="entry name" value="IRON-MOLYBDENUM PROTEIN-RELATED-RELATED"/>
    <property type="match status" value="1"/>
</dbReference>
<evidence type="ECO:0000313" key="2">
    <source>
        <dbReference type="EMBL" id="OMD43788.1"/>
    </source>
</evidence>
<dbReference type="InterPro" id="IPR051840">
    <property type="entry name" value="NifX/NifY_domain"/>
</dbReference>
<accession>A0ABX3H1L0</accession>
<dbReference type="InterPro" id="IPR003731">
    <property type="entry name" value="Di-Nase_FeMo-co_biosynth"/>
</dbReference>
<dbReference type="EMBL" id="MPTB01000034">
    <property type="protein sequence ID" value="OMD43788.1"/>
    <property type="molecule type" value="Genomic_DNA"/>
</dbReference>
<gene>
    <name evidence="2" type="ORF">BSK56_23545</name>
</gene>
<dbReference type="RefSeq" id="WP_076112995.1">
    <property type="nucleotide sequence ID" value="NZ_MPTB01000034.1"/>
</dbReference>
<name>A0ABX3H1L0_PAEBO</name>
<dbReference type="InterPro" id="IPR036105">
    <property type="entry name" value="DiNase_FeMo-co_biosyn_sf"/>
</dbReference>
<dbReference type="Pfam" id="PF02579">
    <property type="entry name" value="Nitro_FeMo-Co"/>
    <property type="match status" value="1"/>
</dbReference>